<evidence type="ECO:0000256" key="1">
    <source>
        <dbReference type="SAM" id="MobiDB-lite"/>
    </source>
</evidence>
<proteinExistence type="predicted"/>
<reference evidence="3 4" key="1">
    <citation type="submission" date="2015-07" db="EMBL/GenBank/DDBJ databases">
        <title>Whole genome sequence of Herpetosiphon geysericola DSM 7119.</title>
        <authorList>
            <person name="Hemp J."/>
            <person name="Ward L.M."/>
            <person name="Pace L.A."/>
            <person name="Fischer W.W."/>
        </authorList>
    </citation>
    <scope>NUCLEOTIDE SEQUENCE [LARGE SCALE GENOMIC DNA]</scope>
    <source>
        <strain evidence="3 4">DSM 7119</strain>
    </source>
</reference>
<gene>
    <name evidence="3" type="ORF">SE18_07365</name>
</gene>
<feature type="compositionally biased region" description="Low complexity" evidence="1">
    <location>
        <begin position="16"/>
        <end position="34"/>
    </location>
</feature>
<sequence length="148" mass="16513">MSNQPNYYPSTPPNNQPNYQDPNQGQYQPQAPYGQNPYQAQYQPQAPYYVPNILQTDPKIDRRRSNIAFGLCIVAIIIGGLLLNTNAGSSDPIVSSIFFVLGTVAWVTAWCFSTKSKGYSPWLGLISILGVLGMIVLMIIPNRNKIRY</sequence>
<protein>
    <submittedName>
        <fullName evidence="3">Uncharacterized protein</fullName>
    </submittedName>
</protein>
<evidence type="ECO:0000256" key="2">
    <source>
        <dbReference type="SAM" id="Phobius"/>
    </source>
</evidence>
<dbReference type="EMBL" id="LGKP01000012">
    <property type="protein sequence ID" value="KPL90417.1"/>
    <property type="molecule type" value="Genomic_DNA"/>
</dbReference>
<dbReference type="RefSeq" id="WP_054533788.1">
    <property type="nucleotide sequence ID" value="NZ_LGKP01000012.1"/>
</dbReference>
<keyword evidence="4" id="KW-1185">Reference proteome</keyword>
<keyword evidence="2" id="KW-0812">Transmembrane</keyword>
<dbReference type="Proteomes" id="UP000050277">
    <property type="component" value="Unassembled WGS sequence"/>
</dbReference>
<accession>A0A0P6YAX1</accession>
<evidence type="ECO:0000313" key="3">
    <source>
        <dbReference type="EMBL" id="KPL90417.1"/>
    </source>
</evidence>
<feature type="transmembrane region" description="Helical" evidence="2">
    <location>
        <begin position="67"/>
        <end position="87"/>
    </location>
</feature>
<feature type="transmembrane region" description="Helical" evidence="2">
    <location>
        <begin position="119"/>
        <end position="140"/>
    </location>
</feature>
<feature type="region of interest" description="Disordered" evidence="1">
    <location>
        <begin position="1"/>
        <end position="34"/>
    </location>
</feature>
<dbReference type="PATRIC" id="fig|70996.4.peg.4833"/>
<name>A0A0P6YAX1_9CHLR</name>
<keyword evidence="2" id="KW-1133">Transmembrane helix</keyword>
<comment type="caution">
    <text evidence="3">The sequence shown here is derived from an EMBL/GenBank/DDBJ whole genome shotgun (WGS) entry which is preliminary data.</text>
</comment>
<dbReference type="AlphaFoldDB" id="A0A0P6YAX1"/>
<feature type="transmembrane region" description="Helical" evidence="2">
    <location>
        <begin position="93"/>
        <end position="112"/>
    </location>
</feature>
<organism evidence="3 4">
    <name type="scientific">Herpetosiphon geysericola</name>
    <dbReference type="NCBI Taxonomy" id="70996"/>
    <lineage>
        <taxon>Bacteria</taxon>
        <taxon>Bacillati</taxon>
        <taxon>Chloroflexota</taxon>
        <taxon>Chloroflexia</taxon>
        <taxon>Herpetosiphonales</taxon>
        <taxon>Herpetosiphonaceae</taxon>
        <taxon>Herpetosiphon</taxon>
    </lineage>
</organism>
<keyword evidence="2" id="KW-0472">Membrane</keyword>
<dbReference type="OrthoDB" id="9879384at2"/>
<evidence type="ECO:0000313" key="4">
    <source>
        <dbReference type="Proteomes" id="UP000050277"/>
    </source>
</evidence>